<proteinExistence type="predicted"/>
<dbReference type="Proteomes" id="UP001054857">
    <property type="component" value="Unassembled WGS sequence"/>
</dbReference>
<organism evidence="1 2">
    <name type="scientific">Astrephomene gubernaculifera</name>
    <dbReference type="NCBI Taxonomy" id="47775"/>
    <lineage>
        <taxon>Eukaryota</taxon>
        <taxon>Viridiplantae</taxon>
        <taxon>Chlorophyta</taxon>
        <taxon>core chlorophytes</taxon>
        <taxon>Chlorophyceae</taxon>
        <taxon>CS clade</taxon>
        <taxon>Chlamydomonadales</taxon>
        <taxon>Astrephomenaceae</taxon>
        <taxon>Astrephomene</taxon>
    </lineage>
</organism>
<protein>
    <submittedName>
        <fullName evidence="1">Uncharacterized protein</fullName>
    </submittedName>
</protein>
<dbReference type="AlphaFoldDB" id="A0AAD3HTY0"/>
<keyword evidence="2" id="KW-1185">Reference proteome</keyword>
<reference evidence="1 2" key="1">
    <citation type="journal article" date="2021" name="Sci. Rep.">
        <title>Genome sequencing of the multicellular alga Astrephomene provides insights into convergent evolution of germ-soma differentiation.</title>
        <authorList>
            <person name="Yamashita S."/>
            <person name="Yamamoto K."/>
            <person name="Matsuzaki R."/>
            <person name="Suzuki S."/>
            <person name="Yamaguchi H."/>
            <person name="Hirooka S."/>
            <person name="Minakuchi Y."/>
            <person name="Miyagishima S."/>
            <person name="Kawachi M."/>
            <person name="Toyoda A."/>
            <person name="Nozaki H."/>
        </authorList>
    </citation>
    <scope>NUCLEOTIDE SEQUENCE [LARGE SCALE GENOMIC DNA]</scope>
    <source>
        <strain evidence="1 2">NIES-4017</strain>
    </source>
</reference>
<dbReference type="EMBL" id="BMAR01000071">
    <property type="protein sequence ID" value="GFR52777.1"/>
    <property type="molecule type" value="Genomic_DNA"/>
</dbReference>
<accession>A0AAD3HTY0</accession>
<gene>
    <name evidence="1" type="ORF">Agub_g15389</name>
</gene>
<feature type="non-terminal residue" evidence="1">
    <location>
        <position position="1"/>
    </location>
</feature>
<evidence type="ECO:0000313" key="1">
    <source>
        <dbReference type="EMBL" id="GFR52777.1"/>
    </source>
</evidence>
<evidence type="ECO:0000313" key="2">
    <source>
        <dbReference type="Proteomes" id="UP001054857"/>
    </source>
</evidence>
<name>A0AAD3HTY0_9CHLO</name>
<sequence>YLAHCRTQMPCMDGRQLVGLLSSLSRLGLHGWLGLEWREDFLRASARLMGAGGVVERGRHQNVEAAAEVCSLAVGSGVRAQRQQDLQQRREAPPACAAAPAAAACSLTPSQLALLLLSVARSWPGRRPPPGWLAAFWAASAPSLPYMSPVSLSCLLGGVRRLRMSPPLQWTRRLFQTSEATLQTCPADVLLHLASCLLACPLRPPGSWVAAFRARLDQLAAALSRPHLRALGRMVRVVSSRRRHCAPPGWRLRSARSAQEAEWRWRHWRVRGRGRRMRRRLSV</sequence>
<comment type="caution">
    <text evidence="1">The sequence shown here is derived from an EMBL/GenBank/DDBJ whole genome shotgun (WGS) entry which is preliminary data.</text>
</comment>